<name>A0A0U5CNJ1_ASPCI</name>
<evidence type="ECO:0000256" key="1">
    <source>
        <dbReference type="SAM" id="SignalP"/>
    </source>
</evidence>
<keyword evidence="1" id="KW-0732">Signal</keyword>
<keyword evidence="3" id="KW-1185">Reference proteome</keyword>
<proteinExistence type="predicted"/>
<dbReference type="InterPro" id="IPR053161">
    <property type="entry name" value="Ulvan_degrading_GH"/>
</dbReference>
<dbReference type="Pfam" id="PF17132">
    <property type="entry name" value="Glyco_hydro_106"/>
    <property type="match status" value="1"/>
</dbReference>
<feature type="chain" id="PRO_5006855739" description="Secreted protein" evidence="1">
    <location>
        <begin position="27"/>
        <end position="1039"/>
    </location>
</feature>
<feature type="signal peptide" evidence="1">
    <location>
        <begin position="1"/>
        <end position="26"/>
    </location>
</feature>
<dbReference type="AlphaFoldDB" id="A0A0U5CNJ1"/>
<evidence type="ECO:0000313" key="3">
    <source>
        <dbReference type="Proteomes" id="UP000054771"/>
    </source>
</evidence>
<accession>A0A0U5CNJ1</accession>
<dbReference type="PANTHER" id="PTHR36848">
    <property type="entry name" value="DNA-BINDING PROTEIN (PUTATIVE SECRETED PROTEIN)-RELATED"/>
    <property type="match status" value="1"/>
</dbReference>
<dbReference type="SUPFAM" id="SSF49785">
    <property type="entry name" value="Galactose-binding domain-like"/>
    <property type="match status" value="1"/>
</dbReference>
<reference evidence="3" key="1">
    <citation type="journal article" date="2016" name="Genome Announc.">
        <title>Draft genome sequences of fungus Aspergillus calidoustus.</title>
        <authorList>
            <person name="Horn F."/>
            <person name="Linde J."/>
            <person name="Mattern D.J."/>
            <person name="Walther G."/>
            <person name="Guthke R."/>
            <person name="Scherlach K."/>
            <person name="Martin K."/>
            <person name="Brakhage A.A."/>
            <person name="Petzke L."/>
            <person name="Valiante V."/>
        </authorList>
    </citation>
    <scope>NUCLEOTIDE SEQUENCE [LARGE SCALE GENOMIC DNA]</scope>
    <source>
        <strain evidence="3">SF006504</strain>
    </source>
</reference>
<organism evidence="2 3">
    <name type="scientific">Aspergillus calidoustus</name>
    <dbReference type="NCBI Taxonomy" id="454130"/>
    <lineage>
        <taxon>Eukaryota</taxon>
        <taxon>Fungi</taxon>
        <taxon>Dikarya</taxon>
        <taxon>Ascomycota</taxon>
        <taxon>Pezizomycotina</taxon>
        <taxon>Eurotiomycetes</taxon>
        <taxon>Eurotiomycetidae</taxon>
        <taxon>Eurotiales</taxon>
        <taxon>Aspergillaceae</taxon>
        <taxon>Aspergillus</taxon>
        <taxon>Aspergillus subgen. Nidulantes</taxon>
    </lineage>
</organism>
<dbReference type="STRING" id="454130.A0A0U5CNJ1"/>
<dbReference type="OMA" id="FSAQVVY"/>
<dbReference type="EMBL" id="CDMC01000002">
    <property type="protein sequence ID" value="CEN60466.1"/>
    <property type="molecule type" value="Genomic_DNA"/>
</dbReference>
<gene>
    <name evidence="2" type="ORF">ASPCAL02904</name>
</gene>
<dbReference type="PANTHER" id="PTHR36848:SF2">
    <property type="entry name" value="SECRETED PROTEIN"/>
    <property type="match status" value="1"/>
</dbReference>
<protein>
    <recommendedName>
        <fullName evidence="4">Secreted protein</fullName>
    </recommendedName>
</protein>
<dbReference type="Proteomes" id="UP000054771">
    <property type="component" value="Unassembled WGS sequence"/>
</dbReference>
<evidence type="ECO:0000313" key="2">
    <source>
        <dbReference type="EMBL" id="CEN60466.1"/>
    </source>
</evidence>
<evidence type="ECO:0008006" key="4">
    <source>
        <dbReference type="Google" id="ProtNLM"/>
    </source>
</evidence>
<sequence length="1039" mass="115008">MLPMRFMLSCLTGILALAGHATCSRGTPEPDWARFKDPPVAVRPRFRYWIPDASVQVAPAVQDVARAKHVGAGGLEILPFYGYETTPWYYVPVDWSKYYWGSEPWQILFKELLQAHRDNGLVMDFAIGASMGQGVPAEVDNEGLAWDLTSYNFTVPIGGSFHGKIPGWGPGPEPRAGNLLAVVAGTAVSSVKTSGSEPTLPHGVPGERTQVTLAADSLIDITSNVTSDGRLSISFPKGKGIENVVFVIYEHIFRHAVYQSPSVLGGPQGEPTSFLNNGSWVVDHFSKKGARVTANFWEKYLLSNGTRELIAEVGNSAWEDSQEIPNKVYWTPGLPEAFRKRTGYGISKWLPLLFHQNGLGFKPQLSTWWITDEEDAGNRHVADYRATLGELNGEYLKTLSEWSKSLGVKFSTQVGYNMPVDMLSNIPLVDVPECESLGFNNEIDAYRQYAGPANLAGRNVISSELGANYPIAYQQNFTRLLWEVNRSIVGSVNQFVLHGFPHSGPYPNTTWPSINTFVYFVSDMHGPHQPGWDYYRPAMDYIARVSAIAQTGVAKKDVAFYSKYTTYPQVAPEYTSEDLNQAGYTYEYLSPDNFDLPSAHVSHGVLAPEHQAFRALVIPAHQSMTIKGVDHIAEYARAGLPVIFLGGQPTGCLGFDAACTEHVTKVLNKISRLTNVHDAPDGSLAKTLKKLRIQSRTQLATRSPWFTQWRHDPENGADYVFVFNNLERSSSKTVISSGFVEFETTGVPYHLDPWTGAHTAIPTYTQTTHTTRIFFKLAEGESVLLAFIPGPPPQDHLTFTTGPILDIAAPFDSSRSNAKIVKIRNAIPGLPSRATIKDSNGEIHAFKVLVEPPRRLQDWTLTVEHWDPPEDLYDTYGTVKWNSTYKRLNTLKPWTDISRDLDATSGRGFYTTSFTWDTGARRKSSGAYLELPPVSHTVQVSINSKPLPPINIYRPSIDITSYLVDGKNTVQIVIATPLGNALRPIWKKLVTGGHFYAEGSENIAPVPVQAEYGLVGEVRVVPFVECRIDEGRGGRQCGE</sequence>
<dbReference type="OrthoDB" id="2588159at2759"/>
<dbReference type="InterPro" id="IPR008979">
    <property type="entry name" value="Galactose-bd-like_sf"/>
</dbReference>